<dbReference type="InterPro" id="IPR029058">
    <property type="entry name" value="AB_hydrolase_fold"/>
</dbReference>
<dbReference type="SUPFAM" id="SSF53474">
    <property type="entry name" value="alpha/beta-Hydrolases"/>
    <property type="match status" value="1"/>
</dbReference>
<feature type="transmembrane region" description="Helical" evidence="1">
    <location>
        <begin position="141"/>
        <end position="165"/>
    </location>
</feature>
<keyword evidence="4" id="KW-1185">Reference proteome</keyword>
<gene>
    <name evidence="3" type="ORF">Lalb_Chr06g0164171</name>
</gene>
<dbReference type="PRINTS" id="PR00111">
    <property type="entry name" value="ABHYDROLASE"/>
</dbReference>
<organism evidence="3 4">
    <name type="scientific">Lupinus albus</name>
    <name type="common">White lupine</name>
    <name type="synonym">Lupinus termis</name>
    <dbReference type="NCBI Taxonomy" id="3870"/>
    <lineage>
        <taxon>Eukaryota</taxon>
        <taxon>Viridiplantae</taxon>
        <taxon>Streptophyta</taxon>
        <taxon>Embryophyta</taxon>
        <taxon>Tracheophyta</taxon>
        <taxon>Spermatophyta</taxon>
        <taxon>Magnoliopsida</taxon>
        <taxon>eudicotyledons</taxon>
        <taxon>Gunneridae</taxon>
        <taxon>Pentapetalae</taxon>
        <taxon>rosids</taxon>
        <taxon>fabids</taxon>
        <taxon>Fabales</taxon>
        <taxon>Fabaceae</taxon>
        <taxon>Papilionoideae</taxon>
        <taxon>50 kb inversion clade</taxon>
        <taxon>genistoids sensu lato</taxon>
        <taxon>core genistoids</taxon>
        <taxon>Genisteae</taxon>
        <taxon>Lupinus</taxon>
    </lineage>
</organism>
<name>A0A6A4QDE1_LUPAL</name>
<dbReference type="PANTHER" id="PTHR11614">
    <property type="entry name" value="PHOSPHOLIPASE-RELATED"/>
    <property type="match status" value="1"/>
</dbReference>
<evidence type="ECO:0000313" key="4">
    <source>
        <dbReference type="Proteomes" id="UP000447434"/>
    </source>
</evidence>
<evidence type="ECO:0000256" key="1">
    <source>
        <dbReference type="SAM" id="Phobius"/>
    </source>
</evidence>
<protein>
    <submittedName>
        <fullName evidence="3">Putative 2-acylglycerol O-acyltransferase</fullName>
    </submittedName>
</protein>
<keyword evidence="3" id="KW-0808">Transferase</keyword>
<feature type="domain" description="Serine aminopeptidase S33" evidence="2">
    <location>
        <begin position="34"/>
        <end position="149"/>
    </location>
</feature>
<keyword evidence="3" id="KW-0012">Acyltransferase</keyword>
<dbReference type="InterPro" id="IPR051044">
    <property type="entry name" value="MAG_DAG_Lipase"/>
</dbReference>
<evidence type="ECO:0000313" key="3">
    <source>
        <dbReference type="EMBL" id="KAE9611599.1"/>
    </source>
</evidence>
<dbReference type="Pfam" id="PF12146">
    <property type="entry name" value="Hydrolase_4"/>
    <property type="match status" value="1"/>
</dbReference>
<sequence>MMGNESEIKYEEEFISNSRGMKLLASRWIPQNESPKALVFMCHGYALECSITMDSTARRLAKAGYAVYGVDYEGHGKSDGLQGFIKNFEDVINDCSYYFTTISEKKVNNKKLRFLLGESMGGAVALLLHKKKPDYWDGAILAAPMCKVGFLIPFFGVVICSIIIVK</sequence>
<evidence type="ECO:0000259" key="2">
    <source>
        <dbReference type="Pfam" id="PF12146"/>
    </source>
</evidence>
<dbReference type="InterPro" id="IPR000073">
    <property type="entry name" value="AB_hydrolase_1"/>
</dbReference>
<proteinExistence type="predicted"/>
<reference evidence="4" key="1">
    <citation type="journal article" date="2020" name="Nat. Commun.">
        <title>Genome sequence of the cluster root forming white lupin.</title>
        <authorList>
            <person name="Hufnagel B."/>
            <person name="Marques A."/>
            <person name="Soriano A."/>
            <person name="Marques L."/>
            <person name="Divol F."/>
            <person name="Doumas P."/>
            <person name="Sallet E."/>
            <person name="Mancinotti D."/>
            <person name="Carrere S."/>
            <person name="Marande W."/>
            <person name="Arribat S."/>
            <person name="Keller J."/>
            <person name="Huneau C."/>
            <person name="Blein T."/>
            <person name="Aime D."/>
            <person name="Laguerre M."/>
            <person name="Taylor J."/>
            <person name="Schubert V."/>
            <person name="Nelson M."/>
            <person name="Geu-Flores F."/>
            <person name="Crespi M."/>
            <person name="Gallardo-Guerrero K."/>
            <person name="Delaux P.-M."/>
            <person name="Salse J."/>
            <person name="Berges H."/>
            <person name="Guyot R."/>
            <person name="Gouzy J."/>
            <person name="Peret B."/>
        </authorList>
    </citation>
    <scope>NUCLEOTIDE SEQUENCE [LARGE SCALE GENOMIC DNA]</scope>
    <source>
        <strain evidence="4">cv. Amiga</strain>
    </source>
</reference>
<dbReference type="Gene3D" id="3.40.50.1820">
    <property type="entry name" value="alpha/beta hydrolase"/>
    <property type="match status" value="1"/>
</dbReference>
<dbReference type="GO" id="GO:0016746">
    <property type="term" value="F:acyltransferase activity"/>
    <property type="evidence" value="ECO:0007669"/>
    <property type="project" value="UniProtKB-KW"/>
</dbReference>
<keyword evidence="1" id="KW-0472">Membrane</keyword>
<dbReference type="OrthoDB" id="2498029at2759"/>
<dbReference type="EMBL" id="WOCE01000006">
    <property type="protein sequence ID" value="KAE9611599.1"/>
    <property type="molecule type" value="Genomic_DNA"/>
</dbReference>
<accession>A0A6A4QDE1</accession>
<dbReference type="AlphaFoldDB" id="A0A6A4QDE1"/>
<comment type="caution">
    <text evidence="3">The sequence shown here is derived from an EMBL/GenBank/DDBJ whole genome shotgun (WGS) entry which is preliminary data.</text>
</comment>
<keyword evidence="1" id="KW-1133">Transmembrane helix</keyword>
<dbReference type="Proteomes" id="UP000447434">
    <property type="component" value="Chromosome 6"/>
</dbReference>
<keyword evidence="1" id="KW-0812">Transmembrane</keyword>
<dbReference type="InterPro" id="IPR022742">
    <property type="entry name" value="Hydrolase_4"/>
</dbReference>